<organism evidence="2">
    <name type="scientific">Amphimedon queenslandica</name>
    <name type="common">Sponge</name>
    <dbReference type="NCBI Taxonomy" id="400682"/>
    <lineage>
        <taxon>Eukaryota</taxon>
        <taxon>Metazoa</taxon>
        <taxon>Porifera</taxon>
        <taxon>Demospongiae</taxon>
        <taxon>Heteroscleromorpha</taxon>
        <taxon>Haplosclerida</taxon>
        <taxon>Niphatidae</taxon>
        <taxon>Amphimedon</taxon>
    </lineage>
</organism>
<evidence type="ECO:0000256" key="1">
    <source>
        <dbReference type="SAM" id="MobiDB-lite"/>
    </source>
</evidence>
<feature type="compositionally biased region" description="Pro residues" evidence="1">
    <location>
        <begin position="119"/>
        <end position="132"/>
    </location>
</feature>
<dbReference type="EnsemblMetazoa" id="Aqu2.1.32816_001">
    <property type="protein sequence ID" value="Aqu2.1.32816_001"/>
    <property type="gene ID" value="Aqu2.1.32816"/>
</dbReference>
<evidence type="ECO:0000313" key="2">
    <source>
        <dbReference type="EnsemblMetazoa" id="Aqu2.1.32816_001"/>
    </source>
</evidence>
<feature type="compositionally biased region" description="Pro residues" evidence="1">
    <location>
        <begin position="96"/>
        <end position="109"/>
    </location>
</feature>
<proteinExistence type="predicted"/>
<sequence length="187" mass="18989">MTLNSYHSIILNEEERLKQELLYKDLSVVFDGTLCLDHNYHHQFLGDAPPPPPIPRPPPVAGSPPPVDGGPPPLAGGLPPVAGGPPPVAGGLPPVAGGPPPVDGGPPPLGGGLPLLAGGPPPLTGRPPPVAGGPPLLAGGPLPHPLAAPALHPAGAGGPLDVAALQRQRQLIIWQLRQINRDIVRLF</sequence>
<feature type="compositionally biased region" description="Pro residues" evidence="1">
    <location>
        <begin position="48"/>
        <end position="74"/>
    </location>
</feature>
<feature type="region of interest" description="Disordered" evidence="1">
    <location>
        <begin position="46"/>
        <end position="133"/>
    </location>
</feature>
<dbReference type="AlphaFoldDB" id="A0A1X7UYM9"/>
<protein>
    <submittedName>
        <fullName evidence="2">Uncharacterized protein</fullName>
    </submittedName>
</protein>
<reference evidence="2" key="1">
    <citation type="submission" date="2017-05" db="UniProtKB">
        <authorList>
            <consortium name="EnsemblMetazoa"/>
        </authorList>
    </citation>
    <scope>IDENTIFICATION</scope>
</reference>
<dbReference type="InParanoid" id="A0A1X7UYM9"/>
<name>A0A1X7UYM9_AMPQE</name>
<accession>A0A1X7UYM9</accession>